<dbReference type="InterPro" id="IPR051015">
    <property type="entry name" value="EvgA-like"/>
</dbReference>
<organism evidence="6 7">
    <name type="scientific">Microvirga makkahensis</name>
    <dbReference type="NCBI Taxonomy" id="1128670"/>
    <lineage>
        <taxon>Bacteria</taxon>
        <taxon>Pseudomonadati</taxon>
        <taxon>Pseudomonadota</taxon>
        <taxon>Alphaproteobacteria</taxon>
        <taxon>Hyphomicrobiales</taxon>
        <taxon>Methylobacteriaceae</taxon>
        <taxon>Microvirga</taxon>
    </lineage>
</organism>
<dbReference type="SMART" id="SM00448">
    <property type="entry name" value="REC"/>
    <property type="match status" value="1"/>
</dbReference>
<keyword evidence="2" id="KW-0238">DNA-binding</keyword>
<evidence type="ECO:0000259" key="4">
    <source>
        <dbReference type="PROSITE" id="PS50043"/>
    </source>
</evidence>
<keyword evidence="1 3" id="KW-0597">Phosphoprotein</keyword>
<proteinExistence type="predicted"/>
<evidence type="ECO:0000259" key="5">
    <source>
        <dbReference type="PROSITE" id="PS50110"/>
    </source>
</evidence>
<reference evidence="6 7" key="1">
    <citation type="submission" date="2019-12" db="EMBL/GenBank/DDBJ databases">
        <authorList>
            <person name="Yuan C.-G."/>
        </authorList>
    </citation>
    <scope>NUCLEOTIDE SEQUENCE [LARGE SCALE GENOMIC DNA]</scope>
    <source>
        <strain evidence="6 7">KCTC 23863</strain>
    </source>
</reference>
<dbReference type="Pfam" id="PF00196">
    <property type="entry name" value="GerE"/>
    <property type="match status" value="1"/>
</dbReference>
<dbReference type="Gene3D" id="3.40.50.2300">
    <property type="match status" value="1"/>
</dbReference>
<keyword evidence="7" id="KW-1185">Reference proteome</keyword>
<name>A0A7X3MPI2_9HYPH</name>
<dbReference type="SUPFAM" id="SSF46894">
    <property type="entry name" value="C-terminal effector domain of the bipartite response regulators"/>
    <property type="match status" value="1"/>
</dbReference>
<dbReference type="Gene3D" id="1.10.10.10">
    <property type="entry name" value="Winged helix-like DNA-binding domain superfamily/Winged helix DNA-binding domain"/>
    <property type="match status" value="1"/>
</dbReference>
<sequence>MRIQCREMSLQDAPRIALTADDDEFFRAAMKFILTSHLGFSEVIETGSFDDALEYLTARGDIALALFDLAMPGMDSPGSLRTVREFFPNTKVAMVSASKARGDILMALDAGAHGYVSKDLSMAEMTKILRKIVEGWIYVPPSVAEVSSASDAATFLHGRSSRLTGDVSSLTPRQRQVLDLLIAGKSNKEIARALQLSDGTIKVHMAALFKNLGVNSRSAAAALGARHLVSADKDDDA</sequence>
<dbReference type="SMART" id="SM00421">
    <property type="entry name" value="HTH_LUXR"/>
    <property type="match status" value="1"/>
</dbReference>
<feature type="domain" description="Response regulatory" evidence="5">
    <location>
        <begin position="16"/>
        <end position="133"/>
    </location>
</feature>
<protein>
    <submittedName>
        <fullName evidence="6">Response regulator</fullName>
    </submittedName>
</protein>
<gene>
    <name evidence="6" type="ORF">GR328_04295</name>
</gene>
<evidence type="ECO:0000256" key="1">
    <source>
        <dbReference type="ARBA" id="ARBA00022553"/>
    </source>
</evidence>
<dbReference type="PROSITE" id="PS50043">
    <property type="entry name" value="HTH_LUXR_2"/>
    <property type="match status" value="1"/>
</dbReference>
<evidence type="ECO:0000313" key="6">
    <source>
        <dbReference type="EMBL" id="MXQ10678.1"/>
    </source>
</evidence>
<dbReference type="AlphaFoldDB" id="A0A7X3MPI2"/>
<evidence type="ECO:0000256" key="3">
    <source>
        <dbReference type="PROSITE-ProRule" id="PRU00169"/>
    </source>
</evidence>
<dbReference type="CDD" id="cd17535">
    <property type="entry name" value="REC_NarL-like"/>
    <property type="match status" value="1"/>
</dbReference>
<dbReference type="InterPro" id="IPR011006">
    <property type="entry name" value="CheY-like_superfamily"/>
</dbReference>
<dbReference type="InterPro" id="IPR001789">
    <property type="entry name" value="Sig_transdc_resp-reg_receiver"/>
</dbReference>
<evidence type="ECO:0000256" key="2">
    <source>
        <dbReference type="ARBA" id="ARBA00023125"/>
    </source>
</evidence>
<comment type="caution">
    <text evidence="6">The sequence shown here is derived from an EMBL/GenBank/DDBJ whole genome shotgun (WGS) entry which is preliminary data.</text>
</comment>
<dbReference type="InterPro" id="IPR000792">
    <property type="entry name" value="Tscrpt_reg_LuxR_C"/>
</dbReference>
<dbReference type="InterPro" id="IPR016032">
    <property type="entry name" value="Sig_transdc_resp-reg_C-effctor"/>
</dbReference>
<dbReference type="Pfam" id="PF00072">
    <property type="entry name" value="Response_reg"/>
    <property type="match status" value="1"/>
</dbReference>
<feature type="domain" description="HTH luxR-type" evidence="4">
    <location>
        <begin position="163"/>
        <end position="228"/>
    </location>
</feature>
<dbReference type="InterPro" id="IPR058245">
    <property type="entry name" value="NreC/VraR/RcsB-like_REC"/>
</dbReference>
<dbReference type="PROSITE" id="PS50110">
    <property type="entry name" value="RESPONSE_REGULATORY"/>
    <property type="match status" value="1"/>
</dbReference>
<dbReference type="CDD" id="cd06170">
    <property type="entry name" value="LuxR_C_like"/>
    <property type="match status" value="1"/>
</dbReference>
<dbReference type="SUPFAM" id="SSF52172">
    <property type="entry name" value="CheY-like"/>
    <property type="match status" value="1"/>
</dbReference>
<accession>A0A7X3MPI2</accession>
<dbReference type="PANTHER" id="PTHR45566:SF1">
    <property type="entry name" value="HTH-TYPE TRANSCRIPTIONAL REGULATOR YHJB-RELATED"/>
    <property type="match status" value="1"/>
</dbReference>
<feature type="modified residue" description="4-aspartylphosphate" evidence="3">
    <location>
        <position position="68"/>
    </location>
</feature>
<dbReference type="InterPro" id="IPR036388">
    <property type="entry name" value="WH-like_DNA-bd_sf"/>
</dbReference>
<dbReference type="PANTHER" id="PTHR45566">
    <property type="entry name" value="HTH-TYPE TRANSCRIPTIONAL REGULATOR YHJB-RELATED"/>
    <property type="match status" value="1"/>
</dbReference>
<dbReference type="GO" id="GO:0006355">
    <property type="term" value="P:regulation of DNA-templated transcription"/>
    <property type="evidence" value="ECO:0007669"/>
    <property type="project" value="InterPro"/>
</dbReference>
<dbReference type="GO" id="GO:0003677">
    <property type="term" value="F:DNA binding"/>
    <property type="evidence" value="ECO:0007669"/>
    <property type="project" value="UniProtKB-KW"/>
</dbReference>
<dbReference type="PRINTS" id="PR00038">
    <property type="entry name" value="HTHLUXR"/>
</dbReference>
<reference evidence="6 7" key="2">
    <citation type="submission" date="2020-01" db="EMBL/GenBank/DDBJ databases">
        <title>Microvirga sp. nov., an arsenate reduction bacterium isolated from Tibet hotspring sediments.</title>
        <authorList>
            <person name="Xian W.-D."/>
            <person name="Li W.-J."/>
        </authorList>
    </citation>
    <scope>NUCLEOTIDE SEQUENCE [LARGE SCALE GENOMIC DNA]</scope>
    <source>
        <strain evidence="6 7">KCTC 23863</strain>
    </source>
</reference>
<evidence type="ECO:0000313" key="7">
    <source>
        <dbReference type="Proteomes" id="UP000436483"/>
    </source>
</evidence>
<dbReference type="EMBL" id="WURB01000002">
    <property type="protein sequence ID" value="MXQ10678.1"/>
    <property type="molecule type" value="Genomic_DNA"/>
</dbReference>
<dbReference type="Proteomes" id="UP000436483">
    <property type="component" value="Unassembled WGS sequence"/>
</dbReference>
<dbReference type="GO" id="GO:0000160">
    <property type="term" value="P:phosphorelay signal transduction system"/>
    <property type="evidence" value="ECO:0007669"/>
    <property type="project" value="InterPro"/>
</dbReference>